<dbReference type="OrthoDB" id="5273213at2759"/>
<protein>
    <recommendedName>
        <fullName evidence="8">CAP-Gly domain-containing protein</fullName>
    </recommendedName>
</protein>
<dbReference type="PROSITE" id="PS00845">
    <property type="entry name" value="CAP_GLY_1"/>
    <property type="match status" value="1"/>
</dbReference>
<dbReference type="GO" id="GO:0005737">
    <property type="term" value="C:cytoplasm"/>
    <property type="evidence" value="ECO:0007669"/>
    <property type="project" value="UniProtKB-SubCell"/>
</dbReference>
<reference evidence="9" key="1">
    <citation type="journal article" date="2021" name="New Phytol.">
        <title>Evolutionary innovations through gain and loss of genes in the ectomycorrhizal Boletales.</title>
        <authorList>
            <person name="Wu G."/>
            <person name="Miyauchi S."/>
            <person name="Morin E."/>
            <person name="Kuo A."/>
            <person name="Drula E."/>
            <person name="Varga T."/>
            <person name="Kohler A."/>
            <person name="Feng B."/>
            <person name="Cao Y."/>
            <person name="Lipzen A."/>
            <person name="Daum C."/>
            <person name="Hundley H."/>
            <person name="Pangilinan J."/>
            <person name="Johnson J."/>
            <person name="Barry K."/>
            <person name="LaButti K."/>
            <person name="Ng V."/>
            <person name="Ahrendt S."/>
            <person name="Min B."/>
            <person name="Choi I.G."/>
            <person name="Park H."/>
            <person name="Plett J.M."/>
            <person name="Magnuson J."/>
            <person name="Spatafora J.W."/>
            <person name="Nagy L.G."/>
            <person name="Henrissat B."/>
            <person name="Grigoriev I.V."/>
            <person name="Yang Z.L."/>
            <person name="Xu J."/>
            <person name="Martin F.M."/>
        </authorList>
    </citation>
    <scope>NUCLEOTIDE SEQUENCE</scope>
    <source>
        <strain evidence="9">KKN 215</strain>
    </source>
</reference>
<evidence type="ECO:0000256" key="7">
    <source>
        <dbReference type="ARBA" id="ARBA00026055"/>
    </source>
</evidence>
<accession>A0A8K0UMZ3</accession>
<dbReference type="InterPro" id="IPR032675">
    <property type="entry name" value="LRR_dom_sf"/>
</dbReference>
<dbReference type="PANTHER" id="PTHR18849">
    <property type="entry name" value="LEUCINE RICH REPEAT PROTEIN"/>
    <property type="match status" value="1"/>
</dbReference>
<dbReference type="InterPro" id="IPR036859">
    <property type="entry name" value="CAP-Gly_dom_sf"/>
</dbReference>
<evidence type="ECO:0000313" key="10">
    <source>
        <dbReference type="Proteomes" id="UP000813824"/>
    </source>
</evidence>
<dbReference type="FunFam" id="2.30.30.190:FF:000016">
    <property type="entry name" value="Tubulin-folding cofactor E"/>
    <property type="match status" value="1"/>
</dbReference>
<comment type="subunit">
    <text evidence="7">Supercomplex made of cofactors A to E. Cofactors A and D function by capturing and stabilizing tubulin in a quasi-native conformation. Cofactor E binds to the cofactor D-tubulin complex; interaction with cofactor C then causes the release of tubulin polypeptides that are committed to the native state.</text>
</comment>
<evidence type="ECO:0000256" key="2">
    <source>
        <dbReference type="ARBA" id="ARBA00006286"/>
    </source>
</evidence>
<dbReference type="SUPFAM" id="SSF52047">
    <property type="entry name" value="RNI-like"/>
    <property type="match status" value="1"/>
</dbReference>
<dbReference type="Pfam" id="PF01302">
    <property type="entry name" value="CAP_GLY"/>
    <property type="match status" value="1"/>
</dbReference>
<dbReference type="SUPFAM" id="SSF74924">
    <property type="entry name" value="Cap-Gly domain"/>
    <property type="match status" value="1"/>
</dbReference>
<organism evidence="9 10">
    <name type="scientific">Cristinia sonorae</name>
    <dbReference type="NCBI Taxonomy" id="1940300"/>
    <lineage>
        <taxon>Eukaryota</taxon>
        <taxon>Fungi</taxon>
        <taxon>Dikarya</taxon>
        <taxon>Basidiomycota</taxon>
        <taxon>Agaricomycotina</taxon>
        <taxon>Agaricomycetes</taxon>
        <taxon>Agaricomycetidae</taxon>
        <taxon>Agaricales</taxon>
        <taxon>Pleurotineae</taxon>
        <taxon>Stephanosporaceae</taxon>
        <taxon>Cristinia</taxon>
    </lineage>
</organism>
<proteinExistence type="inferred from homology"/>
<dbReference type="PROSITE" id="PS51450">
    <property type="entry name" value="LRR"/>
    <property type="match status" value="1"/>
</dbReference>
<evidence type="ECO:0000256" key="1">
    <source>
        <dbReference type="ARBA" id="ARBA00004496"/>
    </source>
</evidence>
<dbReference type="Proteomes" id="UP000813824">
    <property type="component" value="Unassembled WGS sequence"/>
</dbReference>
<dbReference type="PROSITE" id="PS50245">
    <property type="entry name" value="CAP_GLY_2"/>
    <property type="match status" value="1"/>
</dbReference>
<feature type="domain" description="CAP-Gly" evidence="8">
    <location>
        <begin position="27"/>
        <end position="71"/>
    </location>
</feature>
<dbReference type="InterPro" id="IPR001611">
    <property type="entry name" value="Leu-rich_rpt"/>
</dbReference>
<keyword evidence="5" id="KW-0677">Repeat</keyword>
<keyword evidence="6" id="KW-0143">Chaperone</keyword>
<evidence type="ECO:0000256" key="4">
    <source>
        <dbReference type="ARBA" id="ARBA00022614"/>
    </source>
</evidence>
<dbReference type="GO" id="GO:0007010">
    <property type="term" value="P:cytoskeleton organization"/>
    <property type="evidence" value="ECO:0007669"/>
    <property type="project" value="TreeGrafter"/>
</dbReference>
<keyword evidence="4" id="KW-0433">Leucine-rich repeat</keyword>
<evidence type="ECO:0000256" key="5">
    <source>
        <dbReference type="ARBA" id="ARBA00022737"/>
    </source>
</evidence>
<dbReference type="Gene3D" id="2.30.30.190">
    <property type="entry name" value="CAP Gly-rich-like domain"/>
    <property type="match status" value="1"/>
</dbReference>
<name>A0A8K0UMZ3_9AGAR</name>
<comment type="subcellular location">
    <subcellularLocation>
        <location evidence="1">Cytoplasm</location>
    </subcellularLocation>
</comment>
<sequence>MMTASNPPRIGTRIIHGGDVGTIRFIGSVDGSRGEWLGIEWDDPRRGKHDGVKDDKRYFSCRVPNSGSFLRPTAAGLSFGTSFLNALTSKYVEALRDSAQTEKVILGSSNGTIEVEAVGLDKIRHQLSQLDSIREVSLDHQDVAYADEPGSIRQTCPGIRGLDLSHTLIPSWDMVAIIATELPHLQRLALNQNRFAFPSITPSTPMDGAFRNLKELQLNATYTSWLECRVIITFMPVLELVEVGYNRLTNLNLDGQDEIQAATSTLKDNLTIQTINFDGNQLRDWESLCQALRPLLGLQRLILSSNEIDSITPPPKSESDGFKSPIHNLQYLALSFNSVKNLSDFDNFPLWCPNVTSLKVIGNPLGEVGNESKYVRQFIIAKIASLETLDAATITPHERSDSERFYLSWIVKHDPQEDEEARRKKHPRWRELCKIHGKPDEPSSQSQAKQDTLGSRLFQITVRQLLQDPPTTRTAVTAVKLGDPPVTLRVLPTMTIRTFRLKLVKALKLKVSKTQTAGMRMWLVMPDKSLGLLENERDSDDLAWFGIEDGTEVVLYVPS</sequence>
<evidence type="ECO:0000256" key="6">
    <source>
        <dbReference type="ARBA" id="ARBA00023186"/>
    </source>
</evidence>
<gene>
    <name evidence="9" type="ORF">BXZ70DRAFT_942434</name>
</gene>
<comment type="caution">
    <text evidence="9">The sequence shown here is derived from an EMBL/GenBank/DDBJ whole genome shotgun (WGS) entry which is preliminary data.</text>
</comment>
<evidence type="ECO:0000313" key="9">
    <source>
        <dbReference type="EMBL" id="KAH8099590.1"/>
    </source>
</evidence>
<dbReference type="Gene3D" id="3.80.10.10">
    <property type="entry name" value="Ribonuclease Inhibitor"/>
    <property type="match status" value="2"/>
</dbReference>
<evidence type="ECO:0000256" key="3">
    <source>
        <dbReference type="ARBA" id="ARBA00022490"/>
    </source>
</evidence>
<dbReference type="InterPro" id="IPR000938">
    <property type="entry name" value="CAP-Gly_domain"/>
</dbReference>
<dbReference type="EMBL" id="JAEVFJ010000019">
    <property type="protein sequence ID" value="KAH8099590.1"/>
    <property type="molecule type" value="Genomic_DNA"/>
</dbReference>
<dbReference type="PANTHER" id="PTHR18849:SF0">
    <property type="entry name" value="CILIA- AND FLAGELLA-ASSOCIATED PROTEIN 410-RELATED"/>
    <property type="match status" value="1"/>
</dbReference>
<dbReference type="SMART" id="SM01052">
    <property type="entry name" value="CAP_GLY"/>
    <property type="match status" value="1"/>
</dbReference>
<keyword evidence="3" id="KW-0963">Cytoplasm</keyword>
<keyword evidence="10" id="KW-1185">Reference proteome</keyword>
<comment type="similarity">
    <text evidence="2">Belongs to the TBCE family.</text>
</comment>
<evidence type="ECO:0000259" key="8">
    <source>
        <dbReference type="PROSITE" id="PS50245"/>
    </source>
</evidence>
<dbReference type="AlphaFoldDB" id="A0A8K0UMZ3"/>